<dbReference type="InterPro" id="IPR001270">
    <property type="entry name" value="ClpA/B"/>
</dbReference>
<keyword evidence="7 10" id="KW-0143">Chaperone</keyword>
<dbReference type="PRINTS" id="PR00300">
    <property type="entry name" value="CLPPROTEASEA"/>
</dbReference>
<comment type="subunit">
    <text evidence="11">Homohexamer; The oligomerization is ATP-dependent.</text>
</comment>
<dbReference type="InterPro" id="IPR027417">
    <property type="entry name" value="P-loop_NTPase"/>
</dbReference>
<dbReference type="Pfam" id="PF10431">
    <property type="entry name" value="ClpB_D2-small"/>
    <property type="match status" value="1"/>
</dbReference>
<dbReference type="FunFam" id="3.40.50.300:FF:000120">
    <property type="entry name" value="ATP-dependent chaperone ClpB"/>
    <property type="match status" value="1"/>
</dbReference>
<dbReference type="GO" id="GO:0005737">
    <property type="term" value="C:cytoplasm"/>
    <property type="evidence" value="ECO:0007669"/>
    <property type="project" value="UniProtKB-SubCell"/>
</dbReference>
<evidence type="ECO:0000256" key="1">
    <source>
        <dbReference type="ARBA" id="ARBA00008675"/>
    </source>
</evidence>
<comment type="similarity">
    <text evidence="1 10">Belongs to the ClpA/ClpB family.</text>
</comment>
<dbReference type="CDD" id="cd19499">
    <property type="entry name" value="RecA-like_ClpB_Hsp104-like"/>
    <property type="match status" value="1"/>
</dbReference>
<dbReference type="PANTHER" id="PTHR11638">
    <property type="entry name" value="ATP-DEPENDENT CLP PROTEASE"/>
    <property type="match status" value="1"/>
</dbReference>
<keyword evidence="4 10" id="KW-0547">Nucleotide-binding</keyword>
<evidence type="ECO:0000256" key="4">
    <source>
        <dbReference type="ARBA" id="ARBA00022741"/>
    </source>
</evidence>
<dbReference type="GO" id="GO:0042026">
    <property type="term" value="P:protein refolding"/>
    <property type="evidence" value="ECO:0007669"/>
    <property type="project" value="UniProtKB-UniRule"/>
</dbReference>
<protein>
    <recommendedName>
        <fullName evidence="2 11">Chaperone protein ClpB</fullName>
    </recommendedName>
</protein>
<dbReference type="EMBL" id="CP066539">
    <property type="protein sequence ID" value="QRL02739.1"/>
    <property type="molecule type" value="Genomic_DNA"/>
</dbReference>
<dbReference type="InterPro" id="IPR041546">
    <property type="entry name" value="ClpA/ClpB_AAA_lid"/>
</dbReference>
<evidence type="ECO:0000256" key="6">
    <source>
        <dbReference type="ARBA" id="ARBA00023054"/>
    </source>
</evidence>
<evidence type="ECO:0000256" key="11">
    <source>
        <dbReference type="RuleBase" id="RU362034"/>
    </source>
</evidence>
<dbReference type="Gene3D" id="1.10.8.60">
    <property type="match status" value="1"/>
</dbReference>
<dbReference type="Gene3D" id="3.40.50.300">
    <property type="entry name" value="P-loop containing nucleotide triphosphate hydrolases"/>
    <property type="match status" value="3"/>
</dbReference>
<dbReference type="GO" id="GO:0034605">
    <property type="term" value="P:cellular response to heat"/>
    <property type="evidence" value="ECO:0007669"/>
    <property type="project" value="TreeGrafter"/>
</dbReference>
<keyword evidence="3 9" id="KW-0677">Repeat</keyword>
<gene>
    <name evidence="11 13" type="primary">clpB</name>
    <name evidence="13" type="ORF">JDS37_15845</name>
</gene>
<dbReference type="SMART" id="SM01086">
    <property type="entry name" value="ClpB_D2-small"/>
    <property type="match status" value="1"/>
</dbReference>
<dbReference type="PANTHER" id="PTHR11638:SF18">
    <property type="entry name" value="HEAT SHOCK PROTEIN 104"/>
    <property type="match status" value="1"/>
</dbReference>
<dbReference type="InterPro" id="IPR028299">
    <property type="entry name" value="ClpA/B_CS2"/>
</dbReference>
<keyword evidence="5 10" id="KW-0067">ATP-binding</keyword>
<dbReference type="PROSITE" id="PS51903">
    <property type="entry name" value="CLP_R"/>
    <property type="match status" value="1"/>
</dbReference>
<dbReference type="SUPFAM" id="SSF81923">
    <property type="entry name" value="Double Clp-N motif"/>
    <property type="match status" value="1"/>
</dbReference>
<dbReference type="Pfam" id="PF17871">
    <property type="entry name" value="AAA_lid_9"/>
    <property type="match status" value="1"/>
</dbReference>
<dbReference type="GO" id="GO:0016887">
    <property type="term" value="F:ATP hydrolysis activity"/>
    <property type="evidence" value="ECO:0007669"/>
    <property type="project" value="InterPro"/>
</dbReference>
<dbReference type="Pfam" id="PF02861">
    <property type="entry name" value="Clp_N"/>
    <property type="match status" value="1"/>
</dbReference>
<dbReference type="CDD" id="cd00009">
    <property type="entry name" value="AAA"/>
    <property type="match status" value="1"/>
</dbReference>
<feature type="coiled-coil region" evidence="11">
    <location>
        <begin position="412"/>
        <end position="492"/>
    </location>
</feature>
<evidence type="ECO:0000256" key="7">
    <source>
        <dbReference type="ARBA" id="ARBA00023186"/>
    </source>
</evidence>
<dbReference type="SMART" id="SM00382">
    <property type="entry name" value="AAA"/>
    <property type="match status" value="2"/>
</dbReference>
<organism evidence="13 14">
    <name type="scientific">Vreelandella venusta</name>
    <dbReference type="NCBI Taxonomy" id="44935"/>
    <lineage>
        <taxon>Bacteria</taxon>
        <taxon>Pseudomonadati</taxon>
        <taxon>Pseudomonadota</taxon>
        <taxon>Gammaproteobacteria</taxon>
        <taxon>Oceanospirillales</taxon>
        <taxon>Halomonadaceae</taxon>
        <taxon>Vreelandella</taxon>
    </lineage>
</organism>
<dbReference type="GO" id="GO:0005524">
    <property type="term" value="F:ATP binding"/>
    <property type="evidence" value="ECO:0007669"/>
    <property type="project" value="UniProtKB-UniRule"/>
</dbReference>
<dbReference type="Pfam" id="PF07724">
    <property type="entry name" value="AAA_2"/>
    <property type="match status" value="1"/>
</dbReference>
<dbReference type="InterPro" id="IPR036628">
    <property type="entry name" value="Clp_N_dom_sf"/>
</dbReference>
<evidence type="ECO:0000256" key="5">
    <source>
        <dbReference type="ARBA" id="ARBA00022840"/>
    </source>
</evidence>
<dbReference type="PROSITE" id="PS00870">
    <property type="entry name" value="CLPAB_1"/>
    <property type="match status" value="1"/>
</dbReference>
<evidence type="ECO:0000259" key="12">
    <source>
        <dbReference type="PROSITE" id="PS51903"/>
    </source>
</evidence>
<keyword evidence="11" id="KW-0963">Cytoplasm</keyword>
<keyword evidence="6 11" id="KW-0175">Coiled coil</keyword>
<sequence>MRFDKFTAKLQAAISEAQSLAVGHGHNQLDPAHLVLALLDTKDTGIKALVEKAGGSSSRLRDGLQKQLDDLPKVSQFDGDVQPSRDFIKLFNLTDREAQKRGDQFIASELVLLAALEMNGAITKLMKEAGLSRKALEAAINSLRGGAKVDDPNAEDQREALSKYTMDLTQRALDGKLDPVIGRDDEIRRTIQVLQRRTKNNPVLIGEPGVGKTAIVEGLAQRIVNGEVPEGLKEKRVLSLDMGSLLAGAKFRGEFEERLKAVLKELSQEEGRVILFIDELHTMVGAGKAEGAMDAGNMLKPALARGELHCVGATTLDEYRKYIEKDAALERRFQKVLVDEPSEEDTVAILRGLKERYEVHHGVDITDSAIIAAAKLSTRYITDRQLPDKAIDLIDEAASRIRMELDSKPEEMDRLDRRLIQLKMEREALKKETDEATKKRLEALNNQIHELEREYADLDEIWKAEKASIQGAAQFKAELEQARIDLEQARRQGDLGRMSEIQYGKIPALEKKISEAGEGEADIASHQLLRSNVTEEEIAEVVSRWTGIPVSKMLEGERDKLLRMEEALHERVIGQHEAVEAVANAVRRSRAGLSDPNRPNGSFLFLGPTGVGKTELCKSLANFLFDTEEAMVRIDMSEFMEKHSVARLIGAPPGYVGYEEGGYLTEAVRRKPYSVLLLDEVEKAHPDVFNILLQVLEDGRLTDGQGRTVDFRNTVIVMTSNMGSDIIQRMGGDDSDYEVMKNAVMEVVGNHFRPELINRIDEVVVFHALGQEQIQAIAGIQLARLKARLAEHDLSLEISDDAMAQLAVVGFDPVYGARPLKRAIQSRIENPLAQDLLAGKYAPGDTIHISASEGKLVFE</sequence>
<dbReference type="RefSeq" id="WP_146945098.1">
    <property type="nucleotide sequence ID" value="NZ_BJUL01000017.1"/>
</dbReference>
<dbReference type="InterPro" id="IPR003593">
    <property type="entry name" value="AAA+_ATPase"/>
</dbReference>
<accession>A0AAQ0CFY6</accession>
<dbReference type="InterPro" id="IPR017730">
    <property type="entry name" value="Chaperonin_ClpB"/>
</dbReference>
<comment type="subcellular location">
    <subcellularLocation>
        <location evidence="11">Cytoplasm</location>
    </subcellularLocation>
</comment>
<name>A0AAQ0CFY6_9GAMM</name>
<dbReference type="InterPro" id="IPR050130">
    <property type="entry name" value="ClpA_ClpB"/>
</dbReference>
<dbReference type="InterPro" id="IPR004176">
    <property type="entry name" value="Clp_R_N"/>
</dbReference>
<dbReference type="NCBIfam" id="NF008118">
    <property type="entry name" value="PRK10865.1"/>
    <property type="match status" value="1"/>
</dbReference>
<evidence type="ECO:0000256" key="8">
    <source>
        <dbReference type="ARBA" id="ARBA00026057"/>
    </source>
</evidence>
<dbReference type="PROSITE" id="PS00871">
    <property type="entry name" value="CLPAB_2"/>
    <property type="match status" value="1"/>
</dbReference>
<evidence type="ECO:0000256" key="2">
    <source>
        <dbReference type="ARBA" id="ARBA00017574"/>
    </source>
</evidence>
<comment type="function">
    <text evidence="11">Part of a stress-induced multi-chaperone system, it is involved in the recovery of the cell from heat-induced damage, in cooperation with DnaK, DnaJ and GrpE.</text>
</comment>
<evidence type="ECO:0000256" key="10">
    <source>
        <dbReference type="RuleBase" id="RU004432"/>
    </source>
</evidence>
<dbReference type="InterPro" id="IPR019489">
    <property type="entry name" value="Clp_ATPase_C"/>
</dbReference>
<comment type="subunit">
    <text evidence="8">Homohexamer. The oligomerization is ATP-dependent.</text>
</comment>
<proteinExistence type="inferred from homology"/>
<evidence type="ECO:0000313" key="14">
    <source>
        <dbReference type="Proteomes" id="UP000663479"/>
    </source>
</evidence>
<dbReference type="SUPFAM" id="SSF52540">
    <property type="entry name" value="P-loop containing nucleoside triphosphate hydrolases"/>
    <property type="match status" value="2"/>
</dbReference>
<dbReference type="FunFam" id="3.40.50.300:FF:000010">
    <property type="entry name" value="Chaperone clpB 1, putative"/>
    <property type="match status" value="1"/>
</dbReference>
<feature type="domain" description="Clp R" evidence="12">
    <location>
        <begin position="3"/>
        <end position="146"/>
    </location>
</feature>
<dbReference type="Proteomes" id="UP000663479">
    <property type="component" value="Chromosome"/>
</dbReference>
<dbReference type="InterPro" id="IPR018368">
    <property type="entry name" value="ClpA/B_CS1"/>
</dbReference>
<dbReference type="InterPro" id="IPR003959">
    <property type="entry name" value="ATPase_AAA_core"/>
</dbReference>
<dbReference type="FunFam" id="3.40.50.300:FF:000025">
    <property type="entry name" value="ATP-dependent Clp protease subunit"/>
    <property type="match status" value="1"/>
</dbReference>
<dbReference type="AlphaFoldDB" id="A0AAQ0CFY6"/>
<dbReference type="Pfam" id="PF00004">
    <property type="entry name" value="AAA"/>
    <property type="match status" value="1"/>
</dbReference>
<keyword evidence="11" id="KW-0346">Stress response</keyword>
<evidence type="ECO:0000313" key="13">
    <source>
        <dbReference type="EMBL" id="QRL02739.1"/>
    </source>
</evidence>
<dbReference type="NCBIfam" id="TIGR03346">
    <property type="entry name" value="chaperone_ClpB"/>
    <property type="match status" value="1"/>
</dbReference>
<evidence type="ECO:0000256" key="9">
    <source>
        <dbReference type="PROSITE-ProRule" id="PRU01251"/>
    </source>
</evidence>
<evidence type="ECO:0000256" key="3">
    <source>
        <dbReference type="ARBA" id="ARBA00022737"/>
    </source>
</evidence>
<reference evidence="13" key="1">
    <citation type="submission" date="2020-12" db="EMBL/GenBank/DDBJ databases">
        <title>Genome reconstruction of Halomonas venusta strain DSM 4743.</title>
        <authorList>
            <person name="Aguirre-Garrido J.F."/>
            <person name="Hernandez-Soto L.M."/>
            <person name="Martinez-Abarca F."/>
        </authorList>
    </citation>
    <scope>NUCLEOTIDE SEQUENCE</scope>
    <source>
        <strain evidence="13">4743</strain>
    </source>
</reference>
<dbReference type="Gene3D" id="1.10.1780.10">
    <property type="entry name" value="Clp, N-terminal domain"/>
    <property type="match status" value="1"/>
</dbReference>
<dbReference type="FunFam" id="1.10.8.60:FF:000017">
    <property type="entry name" value="ATP-dependent chaperone ClpB"/>
    <property type="match status" value="1"/>
</dbReference>